<reference evidence="1" key="1">
    <citation type="submission" date="2022-11" db="EMBL/GenBank/DDBJ databases">
        <title>beta-Carotene-producing bacterium, Jeongeuplla avenae sp. nov., alleviates the salt stress of Arabidopsis seedlings.</title>
        <authorList>
            <person name="Jiang L."/>
            <person name="Lee J."/>
        </authorList>
    </citation>
    <scope>NUCLEOTIDE SEQUENCE</scope>
    <source>
        <strain evidence="1">DY_R2A_6</strain>
    </source>
</reference>
<protein>
    <submittedName>
        <fullName evidence="1">Uncharacterized protein</fullName>
    </submittedName>
</protein>
<dbReference type="EMBL" id="CP113520">
    <property type="protein sequence ID" value="WAJ28512.1"/>
    <property type="molecule type" value="Genomic_DNA"/>
</dbReference>
<keyword evidence="2" id="KW-1185">Reference proteome</keyword>
<dbReference type="Proteomes" id="UP001163223">
    <property type="component" value="Chromosome"/>
</dbReference>
<organism evidence="1 2">
    <name type="scientific">Antarcticirhabdus aurantiaca</name>
    <dbReference type="NCBI Taxonomy" id="2606717"/>
    <lineage>
        <taxon>Bacteria</taxon>
        <taxon>Pseudomonadati</taxon>
        <taxon>Pseudomonadota</taxon>
        <taxon>Alphaproteobacteria</taxon>
        <taxon>Hyphomicrobiales</taxon>
        <taxon>Aurantimonadaceae</taxon>
        <taxon>Antarcticirhabdus</taxon>
    </lineage>
</organism>
<sequence>MAISEDEAQTLMDAILDAIAKQSTQPGSSTADEMIGQWRAEVEAGRPIDRKLKVRGSPGLDELAGVPRSRTTSTGEFVGKQAYLKVEQLDMLLEALGLAFIVPHMMAFRLVETIERYREPDDDAPPPWVALAKTGEVGDPSLFFDRRVAEQAAAATAPLARLIDELSRKTGLRERLLALVADPI</sequence>
<gene>
    <name evidence="1" type="ORF">OXU80_27525</name>
</gene>
<accession>A0ACD4NNN9</accession>
<proteinExistence type="predicted"/>
<name>A0ACD4NNN9_9HYPH</name>
<evidence type="ECO:0000313" key="2">
    <source>
        <dbReference type="Proteomes" id="UP001163223"/>
    </source>
</evidence>
<evidence type="ECO:0000313" key="1">
    <source>
        <dbReference type="EMBL" id="WAJ28512.1"/>
    </source>
</evidence>